<name>A0A8C0LCC3_CANLU</name>
<evidence type="ECO:0000259" key="7">
    <source>
        <dbReference type="PROSITE" id="PS50071"/>
    </source>
</evidence>
<evidence type="ECO:0000256" key="4">
    <source>
        <dbReference type="ARBA" id="ARBA00023242"/>
    </source>
</evidence>
<dbReference type="PANTHER" id="PTHR46123">
    <property type="entry name" value="MIX-TYPE HOMEOBOX GENE 1-RELATED"/>
    <property type="match status" value="1"/>
</dbReference>
<dbReference type="Pfam" id="PF00046">
    <property type="entry name" value="Homeodomain"/>
    <property type="match status" value="2"/>
</dbReference>
<dbReference type="GO" id="GO:0000977">
    <property type="term" value="F:RNA polymerase II transcription regulatory region sequence-specific DNA binding"/>
    <property type="evidence" value="ECO:0007669"/>
    <property type="project" value="TreeGrafter"/>
</dbReference>
<evidence type="ECO:0000256" key="5">
    <source>
        <dbReference type="PROSITE-ProRule" id="PRU00108"/>
    </source>
</evidence>
<dbReference type="SUPFAM" id="SSF46689">
    <property type="entry name" value="Homeodomain-like"/>
    <property type="match status" value="2"/>
</dbReference>
<evidence type="ECO:0000256" key="3">
    <source>
        <dbReference type="ARBA" id="ARBA00023155"/>
    </source>
</evidence>
<dbReference type="PANTHER" id="PTHR46123:SF3">
    <property type="entry name" value="DOUBLE HOMEOBOX PROTEIN 1-RELATED"/>
    <property type="match status" value="1"/>
</dbReference>
<comment type="subcellular location">
    <subcellularLocation>
        <location evidence="1 5 6">Nucleus</location>
    </subcellularLocation>
</comment>
<protein>
    <recommendedName>
        <fullName evidence="7">Homeobox domain-containing protein</fullName>
    </recommendedName>
</protein>
<dbReference type="InterPro" id="IPR009057">
    <property type="entry name" value="Homeodomain-like_sf"/>
</dbReference>
<evidence type="ECO:0000256" key="6">
    <source>
        <dbReference type="RuleBase" id="RU000682"/>
    </source>
</evidence>
<keyword evidence="3 5" id="KW-0371">Homeobox</keyword>
<dbReference type="SMART" id="SM00389">
    <property type="entry name" value="HOX"/>
    <property type="match status" value="2"/>
</dbReference>
<keyword evidence="2 5" id="KW-0238">DNA-binding</keyword>
<dbReference type="InterPro" id="IPR051306">
    <property type="entry name" value="Homeobox_regulator"/>
</dbReference>
<feature type="domain" description="Homeobox" evidence="7">
    <location>
        <begin position="19"/>
        <end position="79"/>
    </location>
</feature>
<organism evidence="8 9">
    <name type="scientific">Canis lupus dingo</name>
    <name type="common">dingo</name>
    <dbReference type="NCBI Taxonomy" id="286419"/>
    <lineage>
        <taxon>Eukaryota</taxon>
        <taxon>Metazoa</taxon>
        <taxon>Chordata</taxon>
        <taxon>Craniata</taxon>
        <taxon>Vertebrata</taxon>
        <taxon>Euteleostomi</taxon>
        <taxon>Mammalia</taxon>
        <taxon>Eutheria</taxon>
        <taxon>Laurasiatheria</taxon>
        <taxon>Carnivora</taxon>
        <taxon>Caniformia</taxon>
        <taxon>Canidae</taxon>
        <taxon>Canis</taxon>
    </lineage>
</organism>
<accession>A0A8C0LCC3</accession>
<evidence type="ECO:0000256" key="1">
    <source>
        <dbReference type="ARBA" id="ARBA00004123"/>
    </source>
</evidence>
<dbReference type="InterPro" id="IPR001356">
    <property type="entry name" value="HD"/>
</dbReference>
<evidence type="ECO:0000256" key="2">
    <source>
        <dbReference type="ARBA" id="ARBA00023125"/>
    </source>
</evidence>
<dbReference type="GeneTree" id="ENSGT00940000154537"/>
<feature type="DNA-binding region" description="Homeobox" evidence="5">
    <location>
        <begin position="21"/>
        <end position="80"/>
    </location>
</feature>
<dbReference type="PROSITE" id="PS50071">
    <property type="entry name" value="HOMEOBOX_2"/>
    <property type="match status" value="1"/>
</dbReference>
<dbReference type="Ensembl" id="ENSCAFT00020034149.1">
    <property type="protein sequence ID" value="ENSCAFP00020029621.1"/>
    <property type="gene ID" value="ENSCAFG00020023101.1"/>
</dbReference>
<dbReference type="GO" id="GO:0005634">
    <property type="term" value="C:nucleus"/>
    <property type="evidence" value="ECO:0007669"/>
    <property type="project" value="UniProtKB-SubCell"/>
</dbReference>
<dbReference type="AlphaFoldDB" id="A0A8C0LCC3"/>
<evidence type="ECO:0000313" key="8">
    <source>
        <dbReference type="Ensembl" id="ENSCAFP00020029621.1"/>
    </source>
</evidence>
<reference evidence="8" key="2">
    <citation type="submission" date="2025-09" db="UniProtKB">
        <authorList>
            <consortium name="Ensembl"/>
        </authorList>
    </citation>
    <scope>IDENTIFICATION</scope>
</reference>
<dbReference type="CDD" id="cd00086">
    <property type="entry name" value="homeodomain"/>
    <property type="match status" value="1"/>
</dbReference>
<keyword evidence="4 5" id="KW-0539">Nucleus</keyword>
<sequence>MTPHVPADMPSRERSRVRRSSWSLRLVLTASQKGALQAFFQENPYLGISAREHLDRELAITESRIQVCFQNQRTRQLRQSHQLGRVPKEGNRKWTSISASQTNILLQAFEEEWFPGIAMRESLAIRTGIPEARIQVSFTVYHWHCSLCKGRAQVAL</sequence>
<evidence type="ECO:0000313" key="9">
    <source>
        <dbReference type="Proteomes" id="UP000694391"/>
    </source>
</evidence>
<keyword evidence="9" id="KW-1185">Reference proteome</keyword>
<dbReference type="Proteomes" id="UP000694391">
    <property type="component" value="Unplaced"/>
</dbReference>
<reference evidence="8" key="1">
    <citation type="submission" date="2025-08" db="UniProtKB">
        <authorList>
            <consortium name="Ensembl"/>
        </authorList>
    </citation>
    <scope>IDENTIFICATION</scope>
</reference>
<dbReference type="GO" id="GO:0000981">
    <property type="term" value="F:DNA-binding transcription factor activity, RNA polymerase II-specific"/>
    <property type="evidence" value="ECO:0007669"/>
    <property type="project" value="TreeGrafter"/>
</dbReference>
<proteinExistence type="predicted"/>
<dbReference type="Gene3D" id="1.10.10.60">
    <property type="entry name" value="Homeodomain-like"/>
    <property type="match status" value="2"/>
</dbReference>